<dbReference type="AlphaFoldDB" id="A0A382QZ67"/>
<organism evidence="3">
    <name type="scientific">marine metagenome</name>
    <dbReference type="NCBI Taxonomy" id="408172"/>
    <lineage>
        <taxon>unclassified sequences</taxon>
        <taxon>metagenomes</taxon>
        <taxon>ecological metagenomes</taxon>
    </lineage>
</organism>
<sequence>PLMTEQIEVYAESEARNWDSGSQETAMDNEGIDMAVMFPSRGLFSLGSDEIEPGLATAICRAYNDWLADFCSGSNRMFGAGMVPPHDVEGAVQEARRAVNELGFKTVFMRPNPVHRRNWQDAYYDPLWAEIQRLKVPISFHEGGLVDLPQPGDNFDTHMLYHTCTHSMSMMLAAVDMAGGGVLERFPNLTVAFLEGNCSWAPWLLWRLDEHYEMSAAYDHPELEMKPSEYFRRQCYLSVECDEEPAEIVSKYGLEDNIVFSSDYPHADSKYPKSVERFLQMPLPDQTKRKFLWDNCTRLYGLEG</sequence>
<dbReference type="EMBL" id="UINC01117293">
    <property type="protein sequence ID" value="SVC89621.1"/>
    <property type="molecule type" value="Genomic_DNA"/>
</dbReference>
<dbReference type="GO" id="GO:0005737">
    <property type="term" value="C:cytoplasm"/>
    <property type="evidence" value="ECO:0007669"/>
    <property type="project" value="TreeGrafter"/>
</dbReference>
<keyword evidence="1" id="KW-0456">Lyase</keyword>
<evidence type="ECO:0000313" key="3">
    <source>
        <dbReference type="EMBL" id="SVC89621.1"/>
    </source>
</evidence>
<dbReference type="GO" id="GO:0016787">
    <property type="term" value="F:hydrolase activity"/>
    <property type="evidence" value="ECO:0007669"/>
    <property type="project" value="InterPro"/>
</dbReference>
<accession>A0A382QZ67</accession>
<protein>
    <recommendedName>
        <fullName evidence="2">Amidohydrolase-related domain-containing protein</fullName>
    </recommendedName>
</protein>
<feature type="domain" description="Amidohydrolase-related" evidence="2">
    <location>
        <begin position="14"/>
        <end position="302"/>
    </location>
</feature>
<dbReference type="Gene3D" id="3.20.20.140">
    <property type="entry name" value="Metal-dependent hydrolases"/>
    <property type="match status" value="1"/>
</dbReference>
<dbReference type="SUPFAM" id="SSF51556">
    <property type="entry name" value="Metallo-dependent hydrolases"/>
    <property type="match status" value="1"/>
</dbReference>
<gene>
    <name evidence="3" type="ORF">METZ01_LOCUS342475</name>
</gene>
<dbReference type="InterPro" id="IPR032466">
    <property type="entry name" value="Metal_Hydrolase"/>
</dbReference>
<proteinExistence type="predicted"/>
<dbReference type="GO" id="GO:0016831">
    <property type="term" value="F:carboxy-lyase activity"/>
    <property type="evidence" value="ECO:0007669"/>
    <property type="project" value="InterPro"/>
</dbReference>
<evidence type="ECO:0000256" key="1">
    <source>
        <dbReference type="ARBA" id="ARBA00023239"/>
    </source>
</evidence>
<reference evidence="3" key="1">
    <citation type="submission" date="2018-05" db="EMBL/GenBank/DDBJ databases">
        <authorList>
            <person name="Lanie J.A."/>
            <person name="Ng W.-L."/>
            <person name="Kazmierczak K.M."/>
            <person name="Andrzejewski T.M."/>
            <person name="Davidsen T.M."/>
            <person name="Wayne K.J."/>
            <person name="Tettelin H."/>
            <person name="Glass J.I."/>
            <person name="Rusch D."/>
            <person name="Podicherti R."/>
            <person name="Tsui H.-C.T."/>
            <person name="Winkler M.E."/>
        </authorList>
    </citation>
    <scope>NUCLEOTIDE SEQUENCE</scope>
</reference>
<dbReference type="PANTHER" id="PTHR21240:SF28">
    <property type="entry name" value="ISO-OROTATE DECARBOXYLASE (EUROFUNG)"/>
    <property type="match status" value="1"/>
</dbReference>
<feature type="non-terminal residue" evidence="3">
    <location>
        <position position="1"/>
    </location>
</feature>
<name>A0A382QZ67_9ZZZZ</name>
<evidence type="ECO:0000259" key="2">
    <source>
        <dbReference type="Pfam" id="PF04909"/>
    </source>
</evidence>
<dbReference type="Pfam" id="PF04909">
    <property type="entry name" value="Amidohydro_2"/>
    <property type="match status" value="1"/>
</dbReference>
<dbReference type="GO" id="GO:0019748">
    <property type="term" value="P:secondary metabolic process"/>
    <property type="evidence" value="ECO:0007669"/>
    <property type="project" value="TreeGrafter"/>
</dbReference>
<dbReference type="InterPro" id="IPR032465">
    <property type="entry name" value="ACMSD"/>
</dbReference>
<dbReference type="PANTHER" id="PTHR21240">
    <property type="entry name" value="2-AMINO-3-CARBOXYLMUCONATE-6-SEMIALDEHYDE DECARBOXYLASE"/>
    <property type="match status" value="1"/>
</dbReference>
<dbReference type="InterPro" id="IPR006680">
    <property type="entry name" value="Amidohydro-rel"/>
</dbReference>